<reference evidence="3 4" key="1">
    <citation type="submission" date="2019-12" db="EMBL/GenBank/DDBJ databases">
        <title>Draft genome sequencing of Halomonas icarensis D1-1.</title>
        <authorList>
            <person name="Pandiyan K."/>
            <person name="Kushwaha P."/>
            <person name="Gowdham M."/>
            <person name="Chakdar H."/>
            <person name="Singh A."/>
            <person name="Kumar M."/>
            <person name="Saxena A.K."/>
        </authorList>
    </citation>
    <scope>NUCLEOTIDE SEQUENCE [LARGE SCALE GENOMIC DNA]</scope>
    <source>
        <strain evidence="3 4">D1-1</strain>
    </source>
</reference>
<dbReference type="PANTHER" id="PTHR43686">
    <property type="entry name" value="SULFURTRANSFERASE-RELATED"/>
    <property type="match status" value="1"/>
</dbReference>
<dbReference type="EMBL" id="WUTS01000001">
    <property type="protein sequence ID" value="NAW12613.1"/>
    <property type="molecule type" value="Genomic_DNA"/>
</dbReference>
<dbReference type="InterPro" id="IPR015421">
    <property type="entry name" value="PyrdxlP-dep_Trfase_major"/>
</dbReference>
<proteinExistence type="predicted"/>
<dbReference type="SUPFAM" id="SSF53383">
    <property type="entry name" value="PLP-dependent transferases"/>
    <property type="match status" value="1"/>
</dbReference>
<dbReference type="AlphaFoldDB" id="A0A7X4W045"/>
<evidence type="ECO:0000313" key="3">
    <source>
        <dbReference type="EMBL" id="NAW12613.1"/>
    </source>
</evidence>
<evidence type="ECO:0000256" key="1">
    <source>
        <dbReference type="ARBA" id="ARBA00022898"/>
    </source>
</evidence>
<protein>
    <submittedName>
        <fullName evidence="3">Aminotransferase class V-fold PLP-dependent enzyme</fullName>
    </submittedName>
</protein>
<dbReference type="InterPro" id="IPR015424">
    <property type="entry name" value="PyrdxlP-dep_Trfase"/>
</dbReference>
<feature type="domain" description="Aminotransferase class V" evidence="2">
    <location>
        <begin position="18"/>
        <end position="383"/>
    </location>
</feature>
<dbReference type="Pfam" id="PF00266">
    <property type="entry name" value="Aminotran_5"/>
    <property type="match status" value="1"/>
</dbReference>
<keyword evidence="3" id="KW-0032">Aminotransferase</keyword>
<evidence type="ECO:0000259" key="2">
    <source>
        <dbReference type="Pfam" id="PF00266"/>
    </source>
</evidence>
<name>A0A7X4W045_9GAMM</name>
<keyword evidence="1" id="KW-0663">Pyridoxal phosphate</keyword>
<dbReference type="Gene3D" id="3.90.1150.10">
    <property type="entry name" value="Aspartate Aminotransferase, domain 1"/>
    <property type="match status" value="1"/>
</dbReference>
<keyword evidence="4" id="KW-1185">Reference proteome</keyword>
<keyword evidence="3" id="KW-0808">Transferase</keyword>
<accession>A0A7X4W045</accession>
<dbReference type="InterPro" id="IPR015422">
    <property type="entry name" value="PyrdxlP-dep_Trfase_small"/>
</dbReference>
<evidence type="ECO:0000313" key="4">
    <source>
        <dbReference type="Proteomes" id="UP000448235"/>
    </source>
</evidence>
<dbReference type="InterPro" id="IPR000192">
    <property type="entry name" value="Aminotrans_V_dom"/>
</dbReference>
<gene>
    <name evidence="3" type="ORF">GRB80_07115</name>
</gene>
<dbReference type="GO" id="GO:0008483">
    <property type="term" value="F:transaminase activity"/>
    <property type="evidence" value="ECO:0007669"/>
    <property type="project" value="UniProtKB-KW"/>
</dbReference>
<dbReference type="Proteomes" id="UP000448235">
    <property type="component" value="Unassembled WGS sequence"/>
</dbReference>
<dbReference type="PANTHER" id="PTHR43686:SF1">
    <property type="entry name" value="AMINOTRAN_5 DOMAIN-CONTAINING PROTEIN"/>
    <property type="match status" value="1"/>
</dbReference>
<comment type="caution">
    <text evidence="3">The sequence shown here is derived from an EMBL/GenBank/DDBJ whole genome shotgun (WGS) entry which is preliminary data.</text>
</comment>
<dbReference type="Gene3D" id="3.40.640.10">
    <property type="entry name" value="Type I PLP-dependent aspartate aminotransferase-like (Major domain)"/>
    <property type="match status" value="1"/>
</dbReference>
<organism evidence="3 4">
    <name type="scientific">Halomonas icarae</name>
    <dbReference type="NCBI Taxonomy" id="2691040"/>
    <lineage>
        <taxon>Bacteria</taxon>
        <taxon>Pseudomonadati</taxon>
        <taxon>Pseudomonadota</taxon>
        <taxon>Gammaproteobacteria</taxon>
        <taxon>Oceanospirillales</taxon>
        <taxon>Halomonadaceae</taxon>
        <taxon>Halomonas</taxon>
    </lineage>
</organism>
<sequence>MIGEGRAIPGPFGLRPLVYTDYTASGRALHMIERAIQETVLPDYGNTHTETSYTGMRTTRLREAARQAVREGVGAGPEHAVIFAGAGATAAIDRFSRILDLPGLHRPAKAARPVIFIGPFEHHSNDLAWREADADLVRIPLDADGLPDLAALEHALQAHAERPLKVAAFSAASNVTGVLADVRQLAALVHRHGGILACDYAAAGPYVPIDMAQSAPGANDHLDAIFLSPHKFIGGPGTSGVLVIDRALCRNTVPGVAGGGTVSYVTEGEHHYVSDPERREEGGTPGIVENIRTGLVFTLKQQVGATHIAELETALTRQAMERWSRLDNLHLLGPQHTPRLGILSFNLSAGPRMLHHNLVVALLNDLFGIQARGGCSCAGPYAHALLNIDDTQARQHAELVHKGKSLFRPGWVRLGFNYFFNSETACYIIDAVEFIARHAAVLMRLYRVDVQSGTWRARQAQVPGETPSLSALLSPVAPHPETTPPDFAECFAQARALVEHARTSVIEPPTSPCAEEEALRWFWWPHESNEAASAQDEMIP</sequence>